<reference evidence="1 2" key="1">
    <citation type="submission" date="2018-01" db="EMBL/GenBank/DDBJ databases">
        <authorList>
            <person name="Gaut B.S."/>
            <person name="Morton B.R."/>
            <person name="Clegg M.T."/>
            <person name="Duvall M.R."/>
        </authorList>
    </citation>
    <scope>NUCLEOTIDE SEQUENCE [LARGE SCALE GENOMIC DNA]</scope>
    <source>
        <strain evidence="1 2">HR-AV</strain>
    </source>
</reference>
<protein>
    <submittedName>
        <fullName evidence="1">Uncharacterized protein</fullName>
    </submittedName>
</protein>
<accession>A0A2S5A910</accession>
<keyword evidence="2" id="KW-1185">Reference proteome</keyword>
<organism evidence="1 2">
    <name type="scientific">Solitalea longa</name>
    <dbReference type="NCBI Taxonomy" id="2079460"/>
    <lineage>
        <taxon>Bacteria</taxon>
        <taxon>Pseudomonadati</taxon>
        <taxon>Bacteroidota</taxon>
        <taxon>Sphingobacteriia</taxon>
        <taxon>Sphingobacteriales</taxon>
        <taxon>Sphingobacteriaceae</taxon>
        <taxon>Solitalea</taxon>
    </lineage>
</organism>
<dbReference type="Proteomes" id="UP000236893">
    <property type="component" value="Unassembled WGS sequence"/>
</dbReference>
<proteinExistence type="predicted"/>
<sequence length="77" mass="8995">MPMKKSIAKVFRKIDRHFSLIPCYLNSQNVQTVLQMFTKAEINFFKHVNFILKHHPTRSMEMKAAALNQAISNFSLL</sequence>
<gene>
    <name evidence="1" type="ORF">C3K47_04195</name>
</gene>
<evidence type="ECO:0000313" key="1">
    <source>
        <dbReference type="EMBL" id="POY38603.1"/>
    </source>
</evidence>
<evidence type="ECO:0000313" key="2">
    <source>
        <dbReference type="Proteomes" id="UP000236893"/>
    </source>
</evidence>
<comment type="caution">
    <text evidence="1">The sequence shown here is derived from an EMBL/GenBank/DDBJ whole genome shotgun (WGS) entry which is preliminary data.</text>
</comment>
<dbReference type="AlphaFoldDB" id="A0A2S5A910"/>
<dbReference type="EMBL" id="PQVF01000002">
    <property type="protein sequence ID" value="POY38603.1"/>
    <property type="molecule type" value="Genomic_DNA"/>
</dbReference>
<name>A0A2S5A910_9SPHI</name>